<keyword evidence="2" id="KW-0812">Transmembrane</keyword>
<feature type="region of interest" description="Disordered" evidence="1">
    <location>
        <begin position="657"/>
        <end position="677"/>
    </location>
</feature>
<feature type="transmembrane region" description="Helical" evidence="2">
    <location>
        <begin position="398"/>
        <end position="417"/>
    </location>
</feature>
<dbReference type="AlphaFoldDB" id="A0A7C4ATJ2"/>
<feature type="transmembrane region" description="Helical" evidence="2">
    <location>
        <begin position="230"/>
        <end position="250"/>
    </location>
</feature>
<feature type="transmembrane region" description="Helical" evidence="2">
    <location>
        <begin position="288"/>
        <end position="312"/>
    </location>
</feature>
<feature type="transmembrane region" description="Helical" evidence="2">
    <location>
        <begin position="153"/>
        <end position="175"/>
    </location>
</feature>
<proteinExistence type="predicted"/>
<feature type="transmembrane region" description="Helical" evidence="2">
    <location>
        <begin position="101"/>
        <end position="120"/>
    </location>
</feature>
<feature type="compositionally biased region" description="Polar residues" evidence="1">
    <location>
        <begin position="661"/>
        <end position="671"/>
    </location>
</feature>
<feature type="transmembrane region" description="Helical" evidence="2">
    <location>
        <begin position="187"/>
        <end position="210"/>
    </location>
</feature>
<comment type="caution">
    <text evidence="3">The sequence shown here is derived from an EMBL/GenBank/DDBJ whole genome shotgun (WGS) entry which is preliminary data.</text>
</comment>
<dbReference type="EMBL" id="DTGT01000402">
    <property type="protein sequence ID" value="HGH62082.1"/>
    <property type="molecule type" value="Genomic_DNA"/>
</dbReference>
<accession>A0A7C4ATJ2</accession>
<keyword evidence="2" id="KW-1133">Transmembrane helix</keyword>
<evidence type="ECO:0008006" key="4">
    <source>
        <dbReference type="Google" id="ProtNLM"/>
    </source>
</evidence>
<organism evidence="3">
    <name type="scientific">Desulfomonile tiedjei</name>
    <dbReference type="NCBI Taxonomy" id="2358"/>
    <lineage>
        <taxon>Bacteria</taxon>
        <taxon>Pseudomonadati</taxon>
        <taxon>Thermodesulfobacteriota</taxon>
        <taxon>Desulfomonilia</taxon>
        <taxon>Desulfomonilales</taxon>
        <taxon>Desulfomonilaceae</taxon>
        <taxon>Desulfomonile</taxon>
    </lineage>
</organism>
<evidence type="ECO:0000313" key="3">
    <source>
        <dbReference type="EMBL" id="HGH62082.1"/>
    </source>
</evidence>
<evidence type="ECO:0000256" key="2">
    <source>
        <dbReference type="SAM" id="Phobius"/>
    </source>
</evidence>
<gene>
    <name evidence="3" type="ORF">ENV54_12385</name>
</gene>
<reference evidence="3" key="1">
    <citation type="journal article" date="2020" name="mSystems">
        <title>Genome- and Community-Level Interaction Insights into Carbon Utilization and Element Cycling Functions of Hydrothermarchaeota in Hydrothermal Sediment.</title>
        <authorList>
            <person name="Zhou Z."/>
            <person name="Liu Y."/>
            <person name="Xu W."/>
            <person name="Pan J."/>
            <person name="Luo Z.H."/>
            <person name="Li M."/>
        </authorList>
    </citation>
    <scope>NUCLEOTIDE SEQUENCE [LARGE SCALE GENOMIC DNA]</scope>
    <source>
        <strain evidence="3">SpSt-769</strain>
    </source>
</reference>
<evidence type="ECO:0000256" key="1">
    <source>
        <dbReference type="SAM" id="MobiDB-lite"/>
    </source>
</evidence>
<protein>
    <recommendedName>
        <fullName evidence="4">Glycosyltransferase RgtA/B/C/D-like domain-containing protein</fullName>
    </recommendedName>
</protein>
<keyword evidence="2" id="KW-0472">Membrane</keyword>
<feature type="transmembrane region" description="Helical" evidence="2">
    <location>
        <begin position="333"/>
        <end position="353"/>
    </location>
</feature>
<feature type="transmembrane region" description="Helical" evidence="2">
    <location>
        <begin position="365"/>
        <end position="386"/>
    </location>
</feature>
<feature type="transmembrane region" description="Helical" evidence="2">
    <location>
        <begin position="262"/>
        <end position="282"/>
    </location>
</feature>
<name>A0A7C4ATJ2_9BACT</name>
<feature type="transmembrane region" description="Helical" evidence="2">
    <location>
        <begin position="20"/>
        <end position="39"/>
    </location>
</feature>
<sequence length="677" mass="75193">MRTMPGSRNAPGEFFSPQQVKLLGVATLVLNALCLLPLLNTPFLGDDSWCESTIRGFTELTNISLGQLWWAVEKDYLKGGRWYPLVAYYYPLFYFTTRETYKALVIALILVNVWQFGALVRGVTRSASMAVMAMLMPPLFFQLRLYHDPILSYYGLLQVETAFIFGSLSCFLKYLRTEKPAWLTGSAALYGLNLLTYEAFYGVFIAHVVLAYHRWGRLHYAKMAKALAPFVALTAVNLLVMMALRTLGNVKYQGNQLNLDPWVWGATLAKQAVGAVPLSYFATFREPLAGIFSTLPPTALFFTCIASIAFFFGVWRWFKGGERADVASGELRVMSLLGMILWLTPCVIVSGAAKYQQELKWGLAYLPVYLSYFGVIMLLLAALEFLSQKLMPLPRLRSALSLGLAASIACVFALNHMTNLFVVDSYRNAELRPRQLVETALKNGLFESVPTGAYVICGLPIRPWDTPAFYKMHSGRSVQIVRVGAFDMDDQLCALHIDAAFGWLNPGKKQKLLDFETSMRPRPAFAGYTSQFNGYQGPILQFKKTSQVTSTPPEVFLLRYSSSDEGSGIVVLGRVKKLKVGDERVLAAAASRVTVFVECREAPTIDNIKVRAQLVNLRTLKPGPWFVVDEANLNRGAKNSTGIVFTLESKQPGYGIEPRSVSVSPPCSAQLQGAAPE</sequence>